<reference evidence="1 2" key="1">
    <citation type="journal article" date="2024" name="Chem. Sci.">
        <title>Discovery of megapolipeptins by genome mining of a Burkholderiales bacteria collection.</title>
        <authorList>
            <person name="Paulo B.S."/>
            <person name="Recchia M.J.J."/>
            <person name="Lee S."/>
            <person name="Fergusson C.H."/>
            <person name="Romanowski S.B."/>
            <person name="Hernandez A."/>
            <person name="Krull N."/>
            <person name="Liu D.Y."/>
            <person name="Cavanagh H."/>
            <person name="Bos A."/>
            <person name="Gray C.A."/>
            <person name="Murphy B.T."/>
            <person name="Linington R.G."/>
            <person name="Eustaquio A.S."/>
        </authorList>
    </citation>
    <scope>NUCLEOTIDE SEQUENCE [LARGE SCALE GENOMIC DNA]</scope>
    <source>
        <strain evidence="1 2">RL21-008-BIB-A</strain>
    </source>
</reference>
<evidence type="ECO:0000313" key="1">
    <source>
        <dbReference type="EMBL" id="MFL9926934.1"/>
    </source>
</evidence>
<dbReference type="Proteomes" id="UP001629246">
    <property type="component" value="Unassembled WGS sequence"/>
</dbReference>
<name>A0ABW9AEK6_9BURK</name>
<protein>
    <submittedName>
        <fullName evidence="1">Uncharacterized protein</fullName>
    </submittedName>
</protein>
<gene>
    <name evidence="1" type="ORF">PQR62_21865</name>
</gene>
<dbReference type="RefSeq" id="WP_408160162.1">
    <property type="nucleotide sequence ID" value="NZ_JAQQFM010000011.1"/>
</dbReference>
<keyword evidence="2" id="KW-1185">Reference proteome</keyword>
<comment type="caution">
    <text evidence="1">The sequence shown here is derived from an EMBL/GenBank/DDBJ whole genome shotgun (WGS) entry which is preliminary data.</text>
</comment>
<proteinExistence type="predicted"/>
<dbReference type="EMBL" id="JAQQFM010000011">
    <property type="protein sequence ID" value="MFL9926934.1"/>
    <property type="molecule type" value="Genomic_DNA"/>
</dbReference>
<accession>A0ABW9AEK6</accession>
<organism evidence="1 2">
    <name type="scientific">Herbaspirillum lusitanum</name>
    <dbReference type="NCBI Taxonomy" id="213312"/>
    <lineage>
        <taxon>Bacteria</taxon>
        <taxon>Pseudomonadati</taxon>
        <taxon>Pseudomonadota</taxon>
        <taxon>Betaproteobacteria</taxon>
        <taxon>Burkholderiales</taxon>
        <taxon>Oxalobacteraceae</taxon>
        <taxon>Herbaspirillum</taxon>
    </lineage>
</organism>
<sequence length="130" mass="14574">MKLNYPILLKTFSGQFYPRAYVSAMFAQKASVLQVRQSLLQGGYDESEIVIFPAGEIMAQISADQALPPAEGIDASVLRRYQALALDGHCGLMVFAYTDDETERIMKVIGRGEYGCAYKYLRFFIEDLTP</sequence>
<evidence type="ECO:0000313" key="2">
    <source>
        <dbReference type="Proteomes" id="UP001629246"/>
    </source>
</evidence>